<dbReference type="InterPro" id="IPR013805">
    <property type="entry name" value="GrpE_CC"/>
</dbReference>
<dbReference type="Proteomes" id="UP000268469">
    <property type="component" value="Unassembled WGS sequence"/>
</dbReference>
<evidence type="ECO:0000313" key="14">
    <source>
        <dbReference type="EMBL" id="RKX70506.1"/>
    </source>
</evidence>
<evidence type="ECO:0000256" key="3">
    <source>
        <dbReference type="ARBA" id="ARBA00011738"/>
    </source>
</evidence>
<dbReference type="SUPFAM" id="SSF51064">
    <property type="entry name" value="Head domain of nucleotide exchange factor GrpE"/>
    <property type="match status" value="1"/>
</dbReference>
<dbReference type="GO" id="GO:0042803">
    <property type="term" value="F:protein homodimerization activity"/>
    <property type="evidence" value="ECO:0007669"/>
    <property type="project" value="InterPro"/>
</dbReference>
<evidence type="ECO:0000256" key="10">
    <source>
        <dbReference type="HAMAP-Rule" id="MF_01151"/>
    </source>
</evidence>
<evidence type="ECO:0000256" key="11">
    <source>
        <dbReference type="RuleBase" id="RU000639"/>
    </source>
</evidence>
<name>A0A660SK66_UNCW3</name>
<dbReference type="PANTHER" id="PTHR21237:SF23">
    <property type="entry name" value="GRPE PROTEIN HOMOLOG, MITOCHONDRIAL"/>
    <property type="match status" value="1"/>
</dbReference>
<dbReference type="PROSITE" id="PS01071">
    <property type="entry name" value="GRPE"/>
    <property type="match status" value="1"/>
</dbReference>
<gene>
    <name evidence="10 14" type="primary">grpE</name>
    <name evidence="14" type="ORF">DRP53_04755</name>
</gene>
<evidence type="ECO:0000313" key="15">
    <source>
        <dbReference type="Proteomes" id="UP000268469"/>
    </source>
</evidence>
<dbReference type="PANTHER" id="PTHR21237">
    <property type="entry name" value="GRPE PROTEIN"/>
    <property type="match status" value="1"/>
</dbReference>
<keyword evidence="6 10" id="KW-0143">Chaperone</keyword>
<dbReference type="GO" id="GO:0051082">
    <property type="term" value="F:unfolded protein binding"/>
    <property type="evidence" value="ECO:0007669"/>
    <property type="project" value="TreeGrafter"/>
</dbReference>
<comment type="caution">
    <text evidence="14">The sequence shown here is derived from an EMBL/GenBank/DDBJ whole genome shotgun (WGS) entry which is preliminary data.</text>
</comment>
<dbReference type="PRINTS" id="PR00773">
    <property type="entry name" value="GRPEPROTEIN"/>
</dbReference>
<evidence type="ECO:0000256" key="7">
    <source>
        <dbReference type="ARBA" id="ARBA00053401"/>
    </source>
</evidence>
<keyword evidence="5 10" id="KW-0346">Stress response</keyword>
<proteinExistence type="inferred from homology"/>
<dbReference type="AlphaFoldDB" id="A0A660SK66"/>
<dbReference type="SUPFAM" id="SSF58014">
    <property type="entry name" value="Coiled-coil domain of nucleotide exchange factor GrpE"/>
    <property type="match status" value="1"/>
</dbReference>
<dbReference type="Gene3D" id="2.30.22.10">
    <property type="entry name" value="Head domain of nucleotide exchange factor GrpE"/>
    <property type="match status" value="1"/>
</dbReference>
<feature type="coiled-coil region" evidence="13">
    <location>
        <begin position="6"/>
        <end position="51"/>
    </location>
</feature>
<dbReference type="EMBL" id="QNBE01000037">
    <property type="protein sequence ID" value="RKX70506.1"/>
    <property type="molecule type" value="Genomic_DNA"/>
</dbReference>
<dbReference type="GO" id="GO:0051087">
    <property type="term" value="F:protein-folding chaperone binding"/>
    <property type="evidence" value="ECO:0007669"/>
    <property type="project" value="InterPro"/>
</dbReference>
<evidence type="ECO:0000256" key="6">
    <source>
        <dbReference type="ARBA" id="ARBA00023186"/>
    </source>
</evidence>
<dbReference type="Pfam" id="PF01025">
    <property type="entry name" value="GrpE"/>
    <property type="match status" value="1"/>
</dbReference>
<evidence type="ECO:0000256" key="5">
    <source>
        <dbReference type="ARBA" id="ARBA00023016"/>
    </source>
</evidence>
<evidence type="ECO:0000256" key="13">
    <source>
        <dbReference type="SAM" id="Coils"/>
    </source>
</evidence>
<evidence type="ECO:0000256" key="2">
    <source>
        <dbReference type="ARBA" id="ARBA00009054"/>
    </source>
</evidence>
<organism evidence="14 15">
    <name type="scientific">candidate division WOR-3 bacterium</name>
    <dbReference type="NCBI Taxonomy" id="2052148"/>
    <lineage>
        <taxon>Bacteria</taxon>
        <taxon>Bacteria division WOR-3</taxon>
    </lineage>
</organism>
<dbReference type="GO" id="GO:0006457">
    <property type="term" value="P:protein folding"/>
    <property type="evidence" value="ECO:0007669"/>
    <property type="project" value="InterPro"/>
</dbReference>
<evidence type="ECO:0000256" key="9">
    <source>
        <dbReference type="ARBA" id="ARBA00076414"/>
    </source>
</evidence>
<accession>A0A660SK66</accession>
<dbReference type="GO" id="GO:0000774">
    <property type="term" value="F:adenyl-nucleotide exchange factor activity"/>
    <property type="evidence" value="ECO:0007669"/>
    <property type="project" value="InterPro"/>
</dbReference>
<comment type="similarity">
    <text evidence="2 10 12">Belongs to the GrpE family.</text>
</comment>
<dbReference type="InterPro" id="IPR009012">
    <property type="entry name" value="GrpE_head"/>
</dbReference>
<dbReference type="InterPro" id="IPR000740">
    <property type="entry name" value="GrpE"/>
</dbReference>
<dbReference type="Gene3D" id="3.90.20.20">
    <property type="match status" value="1"/>
</dbReference>
<keyword evidence="13" id="KW-0175">Coiled coil</keyword>
<comment type="function">
    <text evidence="7 10 11">Participates actively in the response to hyperosmotic and heat shock by preventing the aggregation of stress-denatured proteins, in association with DnaK and GrpE. It is the nucleotide exchange factor for DnaK and may function as a thermosensor. Unfolded proteins bind initially to DnaJ; upon interaction with the DnaJ-bound protein, DnaK hydrolyzes its bound ATP, resulting in the formation of a stable complex. GrpE releases ADP from DnaK; ATP binding to DnaK triggers the release of the substrate protein, thus completing the reaction cycle. Several rounds of ATP-dependent interactions between DnaJ, DnaK and GrpE are required for fully efficient folding.</text>
</comment>
<dbReference type="GO" id="GO:0005737">
    <property type="term" value="C:cytoplasm"/>
    <property type="evidence" value="ECO:0007669"/>
    <property type="project" value="UniProtKB-SubCell"/>
</dbReference>
<dbReference type="HAMAP" id="MF_01151">
    <property type="entry name" value="GrpE"/>
    <property type="match status" value="1"/>
</dbReference>
<protein>
    <recommendedName>
        <fullName evidence="8 10">Protein GrpE</fullName>
    </recommendedName>
    <alternativeName>
        <fullName evidence="9 10">HSP-70 cofactor</fullName>
    </alternativeName>
</protein>
<evidence type="ECO:0000256" key="12">
    <source>
        <dbReference type="RuleBase" id="RU004478"/>
    </source>
</evidence>
<dbReference type="CDD" id="cd00446">
    <property type="entry name" value="GrpE"/>
    <property type="match status" value="1"/>
</dbReference>
<sequence>MKKGPVSTLREQLARAEEDARKFYDSYLRALAALDNYRKQKDEELRRKKDEIYEQIMLELIPIFDNFDRALSSAEITSDFQKLQEGVEIIFRQFKETLNKLGLVDFSAKGKPFDPKYHEAVSVVETEEYPPDTVVDEISKGYMFKERVIKPALVTVAKPKGGEEDG</sequence>
<reference evidence="14 15" key="1">
    <citation type="submission" date="2018-06" db="EMBL/GenBank/DDBJ databases">
        <title>Extensive metabolic versatility and redundancy in microbially diverse, dynamic hydrothermal sediments.</title>
        <authorList>
            <person name="Dombrowski N."/>
            <person name="Teske A."/>
            <person name="Baker B.J."/>
        </authorList>
    </citation>
    <scope>NUCLEOTIDE SEQUENCE [LARGE SCALE GENOMIC DNA]</scope>
    <source>
        <strain evidence="14">B36_G15</strain>
    </source>
</reference>
<evidence type="ECO:0000256" key="4">
    <source>
        <dbReference type="ARBA" id="ARBA00022490"/>
    </source>
</evidence>
<comment type="subunit">
    <text evidence="3 10">Homodimer.</text>
</comment>
<dbReference type="FunFam" id="2.30.22.10:FF:000001">
    <property type="entry name" value="Protein GrpE"/>
    <property type="match status" value="1"/>
</dbReference>
<evidence type="ECO:0000256" key="1">
    <source>
        <dbReference type="ARBA" id="ARBA00004496"/>
    </source>
</evidence>
<comment type="subcellular location">
    <subcellularLocation>
        <location evidence="1 10">Cytoplasm</location>
    </subcellularLocation>
</comment>
<keyword evidence="4 10" id="KW-0963">Cytoplasm</keyword>
<evidence type="ECO:0000256" key="8">
    <source>
        <dbReference type="ARBA" id="ARBA00072274"/>
    </source>
</evidence>